<dbReference type="EMBL" id="CP039381">
    <property type="protein sequence ID" value="QCT07126.1"/>
    <property type="molecule type" value="Genomic_DNA"/>
</dbReference>
<feature type="transmembrane region" description="Helical" evidence="10">
    <location>
        <begin position="218"/>
        <end position="238"/>
    </location>
</feature>
<evidence type="ECO:0000256" key="11">
    <source>
        <dbReference type="RuleBase" id="RU000537"/>
    </source>
</evidence>
<accession>A0A4P8XVL5</accession>
<name>A0A4P8XVL5_9FIRM</name>
<reference evidence="14 15" key="1">
    <citation type="submission" date="2019-04" db="EMBL/GenBank/DDBJ databases">
        <authorList>
            <person name="Embree M."/>
            <person name="Gaffney J.R."/>
        </authorList>
    </citation>
    <scope>NUCLEOTIDE SEQUENCE [LARGE SCALE GENOMIC DNA]</scope>
    <source>
        <strain evidence="14 15">JE7A12</strain>
    </source>
</reference>
<comment type="similarity">
    <text evidence="2 10 13">Belongs to the SecY/SEC61-alpha family.</text>
</comment>
<dbReference type="FunFam" id="1.10.3370.10:FF:000001">
    <property type="entry name" value="Preprotein translocase subunit SecY"/>
    <property type="match status" value="1"/>
</dbReference>
<comment type="function">
    <text evidence="10 11">The central subunit of the protein translocation channel SecYEG. Consists of two halves formed by TMs 1-5 and 6-10. These two domains form a lateral gate at the front which open onto the bilayer between TMs 2 and 7, and are clamped together by SecE at the back. The channel is closed by both a pore ring composed of hydrophobic SecY resides and a short helix (helix 2A) on the extracellular side of the membrane which forms a plug. The plug probably moves laterally to allow the channel to open. The ring and the pore may move independently.</text>
</comment>
<feature type="transmembrane region" description="Helical" evidence="10">
    <location>
        <begin position="266"/>
        <end position="294"/>
    </location>
</feature>
<keyword evidence="10" id="KW-1003">Cell membrane</keyword>
<evidence type="ECO:0000256" key="6">
    <source>
        <dbReference type="ARBA" id="ARBA00022989"/>
    </source>
</evidence>
<keyword evidence="5 10" id="KW-0653">Protein transport</keyword>
<evidence type="ECO:0000256" key="7">
    <source>
        <dbReference type="ARBA" id="ARBA00023010"/>
    </source>
</evidence>
<keyword evidence="3 10" id="KW-0813">Transport</keyword>
<evidence type="ECO:0000256" key="1">
    <source>
        <dbReference type="ARBA" id="ARBA00004141"/>
    </source>
</evidence>
<dbReference type="NCBIfam" id="TIGR00967">
    <property type="entry name" value="3a0501s007"/>
    <property type="match status" value="1"/>
</dbReference>
<dbReference type="RefSeq" id="WP_138157186.1">
    <property type="nucleotide sequence ID" value="NZ_CP039381.1"/>
</dbReference>
<evidence type="ECO:0000256" key="8">
    <source>
        <dbReference type="ARBA" id="ARBA00023136"/>
    </source>
</evidence>
<dbReference type="KEGG" id="ruj:E5Z56_07030"/>
<feature type="transmembrane region" description="Helical" evidence="10">
    <location>
        <begin position="116"/>
        <end position="135"/>
    </location>
</feature>
<evidence type="ECO:0000256" key="4">
    <source>
        <dbReference type="ARBA" id="ARBA00022692"/>
    </source>
</evidence>
<dbReference type="InterPro" id="IPR002208">
    <property type="entry name" value="SecY/SEC61-alpha"/>
</dbReference>
<feature type="transmembrane region" description="Helical" evidence="10">
    <location>
        <begin position="74"/>
        <end position="96"/>
    </location>
</feature>
<evidence type="ECO:0000313" key="14">
    <source>
        <dbReference type="EMBL" id="QCT07126.1"/>
    </source>
</evidence>
<keyword evidence="8 10" id="KW-0472">Membrane</keyword>
<dbReference type="GO" id="GO:0065002">
    <property type="term" value="P:intracellular protein transmembrane transport"/>
    <property type="evidence" value="ECO:0007669"/>
    <property type="project" value="UniProtKB-UniRule"/>
</dbReference>
<dbReference type="AlphaFoldDB" id="A0A4P8XVL5"/>
<feature type="transmembrane region" description="Helical" evidence="10">
    <location>
        <begin position="314"/>
        <end position="334"/>
    </location>
</feature>
<dbReference type="Proteomes" id="UP000301475">
    <property type="component" value="Chromosome"/>
</dbReference>
<evidence type="ECO:0000313" key="15">
    <source>
        <dbReference type="Proteomes" id="UP000301475"/>
    </source>
</evidence>
<dbReference type="Pfam" id="PF00344">
    <property type="entry name" value="SecY"/>
    <property type="match status" value="1"/>
</dbReference>
<comment type="subunit">
    <text evidence="10">Component of the Sec protein translocase complex. Heterotrimer consisting of SecY, SecE and SecG subunits. The heterotrimers can form oligomers, although 1 heterotrimer is thought to be able to translocate proteins. Interacts with the ribosome. Interacts with SecDF, and other proteins may be involved. Interacts with SecA.</text>
</comment>
<evidence type="ECO:0000256" key="3">
    <source>
        <dbReference type="ARBA" id="ARBA00022448"/>
    </source>
</evidence>
<organism evidence="14 15">
    <name type="scientific">Ruminococcus bovis</name>
    <dbReference type="NCBI Taxonomy" id="2564099"/>
    <lineage>
        <taxon>Bacteria</taxon>
        <taxon>Bacillati</taxon>
        <taxon>Bacillota</taxon>
        <taxon>Clostridia</taxon>
        <taxon>Eubacteriales</taxon>
        <taxon>Oscillospiraceae</taxon>
        <taxon>Ruminococcus</taxon>
    </lineage>
</organism>
<dbReference type="GO" id="GO:0005886">
    <property type="term" value="C:plasma membrane"/>
    <property type="evidence" value="ECO:0007669"/>
    <property type="project" value="UniProtKB-SubCell"/>
</dbReference>
<dbReference type="PIRSF" id="PIRSF004557">
    <property type="entry name" value="SecY"/>
    <property type="match status" value="1"/>
</dbReference>
<dbReference type="GO" id="GO:0006605">
    <property type="term" value="P:protein targeting"/>
    <property type="evidence" value="ECO:0007669"/>
    <property type="project" value="UniProtKB-UniRule"/>
</dbReference>
<evidence type="ECO:0000256" key="5">
    <source>
        <dbReference type="ARBA" id="ARBA00022927"/>
    </source>
</evidence>
<dbReference type="HAMAP" id="MF_01465">
    <property type="entry name" value="SecY"/>
    <property type="match status" value="1"/>
</dbReference>
<evidence type="ECO:0000256" key="13">
    <source>
        <dbReference type="RuleBase" id="RU004349"/>
    </source>
</evidence>
<keyword evidence="4 10" id="KW-0812">Transmembrane</keyword>
<proteinExistence type="inferred from homology"/>
<dbReference type="PROSITE" id="PS00756">
    <property type="entry name" value="SECY_2"/>
    <property type="match status" value="1"/>
</dbReference>
<dbReference type="GO" id="GO:0043952">
    <property type="term" value="P:protein transport by the Sec complex"/>
    <property type="evidence" value="ECO:0007669"/>
    <property type="project" value="UniProtKB-UniRule"/>
</dbReference>
<feature type="transmembrane region" description="Helical" evidence="10">
    <location>
        <begin position="20"/>
        <end position="39"/>
    </location>
</feature>
<evidence type="ECO:0000256" key="2">
    <source>
        <dbReference type="ARBA" id="ARBA00005751"/>
    </source>
</evidence>
<keyword evidence="15" id="KW-1185">Reference proteome</keyword>
<evidence type="ECO:0000256" key="9">
    <source>
        <dbReference type="ARBA" id="ARBA00039733"/>
    </source>
</evidence>
<feature type="transmembrane region" description="Helical" evidence="10">
    <location>
        <begin position="372"/>
        <end position="393"/>
    </location>
</feature>
<dbReference type="Gene3D" id="1.10.3370.10">
    <property type="entry name" value="SecY subunit domain"/>
    <property type="match status" value="1"/>
</dbReference>
<dbReference type="InterPro" id="IPR026593">
    <property type="entry name" value="SecY"/>
</dbReference>
<keyword evidence="7 10" id="KW-0811">Translocation</keyword>
<feature type="transmembrane region" description="Helical" evidence="10">
    <location>
        <begin position="178"/>
        <end position="198"/>
    </location>
</feature>
<dbReference type="InterPro" id="IPR023201">
    <property type="entry name" value="SecY_dom_sf"/>
</dbReference>
<dbReference type="PRINTS" id="PR00303">
    <property type="entry name" value="SECYTRNLCASE"/>
</dbReference>
<feature type="transmembrane region" description="Helical" evidence="10">
    <location>
        <begin position="150"/>
        <end position="171"/>
    </location>
</feature>
<dbReference type="SUPFAM" id="SSF103491">
    <property type="entry name" value="Preprotein translocase SecY subunit"/>
    <property type="match status" value="1"/>
</dbReference>
<dbReference type="OrthoDB" id="9809248at2"/>
<sequence length="434" mass="48124">MFKTIRNAWAIPDLRKKILFTLLIVLVFRIGSVIPVPFLDMGALNTLMKGVDDSGSMLSYLNTLSGGAFSNATLFAMGVTPYINSSIILQLLCVAIPPLERMAKDGEVGRKKIGKITRYVTVILGLIQGAAYFWYLYRSNVTVYKSGFDLVYSAIIIILVFTAGTALMMWMGEQINNYGIGNGISILLFAGIIARFPYTISRLAGFWSTGLEGSTEMLVFVPLWVVIFLAVIWVITFMQDSERKIPIQYAKRVVGRKMYGGQSSHLPIKVALGGVLPIIFASSILSIPSTIQMFWQPKSGFWVSFFNAFSTEGWLYMVLYFIFILAFAYFYTAIQYNPIEMANNLKQNNGTIPGIRPGQPTVEFIQKILSRITLIGAMFLALIALVPLIYTAATGMTGLSMGGTSVIIIVGVALETSKQLESQMMMRHYKGFLD</sequence>
<evidence type="ECO:0000256" key="12">
    <source>
        <dbReference type="RuleBase" id="RU003484"/>
    </source>
</evidence>
<protein>
    <recommendedName>
        <fullName evidence="9 10">Protein translocase subunit SecY</fullName>
    </recommendedName>
</protein>
<keyword evidence="6 10" id="KW-1133">Transmembrane helix</keyword>
<evidence type="ECO:0000256" key="10">
    <source>
        <dbReference type="HAMAP-Rule" id="MF_01465"/>
    </source>
</evidence>
<dbReference type="PROSITE" id="PS00755">
    <property type="entry name" value="SECY_1"/>
    <property type="match status" value="1"/>
</dbReference>
<feature type="transmembrane region" description="Helical" evidence="10">
    <location>
        <begin position="399"/>
        <end position="417"/>
    </location>
</feature>
<dbReference type="InterPro" id="IPR030659">
    <property type="entry name" value="SecY_CS"/>
</dbReference>
<gene>
    <name evidence="10 14" type="primary">secY</name>
    <name evidence="14" type="ORF">E5Z56_07030</name>
</gene>
<dbReference type="PANTHER" id="PTHR10906">
    <property type="entry name" value="SECY/SEC61-ALPHA FAMILY MEMBER"/>
    <property type="match status" value="1"/>
</dbReference>
<comment type="subcellular location">
    <subcellularLocation>
        <location evidence="10">Cell membrane</location>
        <topology evidence="10">Multi-pass membrane protein</topology>
    </subcellularLocation>
    <subcellularLocation>
        <location evidence="1 12">Membrane</location>
        <topology evidence="1 12">Multi-pass membrane protein</topology>
    </subcellularLocation>
</comment>